<dbReference type="AlphaFoldDB" id="A0A0D2BT05"/>
<dbReference type="Proteomes" id="UP000054342">
    <property type="component" value="Unassembled WGS sequence"/>
</dbReference>
<organism evidence="2 3">
    <name type="scientific">Exophiala xenobiotica</name>
    <dbReference type="NCBI Taxonomy" id="348802"/>
    <lineage>
        <taxon>Eukaryota</taxon>
        <taxon>Fungi</taxon>
        <taxon>Dikarya</taxon>
        <taxon>Ascomycota</taxon>
        <taxon>Pezizomycotina</taxon>
        <taxon>Eurotiomycetes</taxon>
        <taxon>Chaetothyriomycetidae</taxon>
        <taxon>Chaetothyriales</taxon>
        <taxon>Herpotrichiellaceae</taxon>
        <taxon>Exophiala</taxon>
    </lineage>
</organism>
<dbReference type="GeneID" id="25326245"/>
<name>A0A0D2BT05_9EURO</name>
<gene>
    <name evidence="2" type="ORF">PV05_04337</name>
</gene>
<feature type="region of interest" description="Disordered" evidence="1">
    <location>
        <begin position="95"/>
        <end position="135"/>
    </location>
</feature>
<dbReference type="HOGENOM" id="CLU_809007_0_0_1"/>
<keyword evidence="3" id="KW-1185">Reference proteome</keyword>
<evidence type="ECO:0000256" key="1">
    <source>
        <dbReference type="SAM" id="MobiDB-lite"/>
    </source>
</evidence>
<protein>
    <submittedName>
        <fullName evidence="2">Uncharacterized protein</fullName>
    </submittedName>
</protein>
<proteinExistence type="predicted"/>
<feature type="compositionally biased region" description="Polar residues" evidence="1">
    <location>
        <begin position="106"/>
        <end position="121"/>
    </location>
</feature>
<reference evidence="2 3" key="1">
    <citation type="submission" date="2015-01" db="EMBL/GenBank/DDBJ databases">
        <title>The Genome Sequence of Exophiala xenobiotica CBS118157.</title>
        <authorList>
            <consortium name="The Broad Institute Genomics Platform"/>
            <person name="Cuomo C."/>
            <person name="de Hoog S."/>
            <person name="Gorbushina A."/>
            <person name="Stielow B."/>
            <person name="Teixiera M."/>
            <person name="Abouelleil A."/>
            <person name="Chapman S.B."/>
            <person name="Priest M."/>
            <person name="Young S.K."/>
            <person name="Wortman J."/>
            <person name="Nusbaum C."/>
            <person name="Birren B."/>
        </authorList>
    </citation>
    <scope>NUCLEOTIDE SEQUENCE [LARGE SCALE GENOMIC DNA]</scope>
    <source>
        <strain evidence="2 3">CBS 118157</strain>
    </source>
</reference>
<feature type="compositionally biased region" description="Low complexity" evidence="1">
    <location>
        <begin position="183"/>
        <end position="195"/>
    </location>
</feature>
<feature type="region of interest" description="Disordered" evidence="1">
    <location>
        <begin position="156"/>
        <end position="343"/>
    </location>
</feature>
<sequence length="343" mass="38386">MSLEVQSGRLVLSYPSDEVGIWKVLRLLWFDGDLRTKQTWNVLAEQVRQLEGGRSRQELEQWIKEARALRAIDPEDERQQKDRLNRRLEALRSILSSAPPSRMSHDQNPLFDSSKTTNRSKANAEAQAGVSGQTAARIDSAIRLLKRPISSVPNLLNGKARYNPRYPTRHKGIRAPRPDAYARHQAAAQALAARASTSSKTSNAPSQQHTSDPSQGDEAQTLFIPEAPPSSIWATIRSNGGLNGRSQEASVRFAHPTATRVTSGRHAPDSNQSPGRRHLERSPRSPPQEDATEAKKKQRRKTRFDILPEDLDSLTERDHTHNTGYGEVRSQRSSSGSHLLRRE</sequence>
<evidence type="ECO:0000313" key="3">
    <source>
        <dbReference type="Proteomes" id="UP000054342"/>
    </source>
</evidence>
<feature type="compositionally biased region" description="Polar residues" evidence="1">
    <location>
        <begin position="232"/>
        <end position="249"/>
    </location>
</feature>
<dbReference type="EMBL" id="KN847319">
    <property type="protein sequence ID" value="KIW55606.1"/>
    <property type="molecule type" value="Genomic_DNA"/>
</dbReference>
<evidence type="ECO:0000313" key="2">
    <source>
        <dbReference type="EMBL" id="KIW55606.1"/>
    </source>
</evidence>
<feature type="compositionally biased region" description="Polar residues" evidence="1">
    <location>
        <begin position="196"/>
        <end position="218"/>
    </location>
</feature>
<accession>A0A0D2BT05</accession>
<dbReference type="RefSeq" id="XP_013316190.1">
    <property type="nucleotide sequence ID" value="XM_013460736.1"/>
</dbReference>
<dbReference type="OrthoDB" id="10487415at2759"/>